<dbReference type="EMBL" id="JBBMEI010000040">
    <property type="protein sequence ID" value="MEQ2359116.1"/>
    <property type="molecule type" value="Genomic_DNA"/>
</dbReference>
<proteinExistence type="predicted"/>
<sequence>MKRKKREAFIMAAVAGSFAVSMTGPQDIWALGNNGGRSYKVQTIQDSSTRKTAARGYVPIDYTVSGDVTWCGKWQSASAPAQVYLTAMSADQNTIFGFYSPVSYEHMLDYSMGGVSYNQHQDGWFDAQTMVPMLHFMKAEEYCDYMTENILDGNQAELLSQAEITPSQQKMLDESANLNYQQNQQLVQGSGFQVDGSYSGMAERTYGLTLDQIPFRFTILTTTNGVQLSSTADMIYTTAHTAFVAWESPFTFFMLTPENEYENSYADFEQFVLNTAMTDQFVQAFIDARTQIMQYSGSSSMSQIGDYCQDSVSASIGNDSTYDAERFTDYIYSQNDYTLPDGEHVKIPTSYDYVYADDLGNVYVSNGTDQPAGTTQLYPN</sequence>
<protein>
    <submittedName>
        <fullName evidence="2">Uncharacterized protein</fullName>
    </submittedName>
</protein>
<evidence type="ECO:0000313" key="3">
    <source>
        <dbReference type="Proteomes" id="UP001446032"/>
    </source>
</evidence>
<name>A0ABV1AP34_9FIRM</name>
<dbReference type="Proteomes" id="UP001446032">
    <property type="component" value="Unassembled WGS sequence"/>
</dbReference>
<keyword evidence="1" id="KW-0732">Signal</keyword>
<keyword evidence="3" id="KW-1185">Reference proteome</keyword>
<feature type="chain" id="PRO_5045846415" evidence="1">
    <location>
        <begin position="20"/>
        <end position="380"/>
    </location>
</feature>
<dbReference type="RefSeq" id="WP_022213795.1">
    <property type="nucleotide sequence ID" value="NZ_JBBMEI010000040.1"/>
</dbReference>
<feature type="signal peptide" evidence="1">
    <location>
        <begin position="1"/>
        <end position="19"/>
    </location>
</feature>
<evidence type="ECO:0000313" key="2">
    <source>
        <dbReference type="EMBL" id="MEQ2359116.1"/>
    </source>
</evidence>
<accession>A0ABV1AP34</accession>
<organism evidence="2 3">
    <name type="scientific">Blautia intestinihominis</name>
    <dbReference type="NCBI Taxonomy" id="3133152"/>
    <lineage>
        <taxon>Bacteria</taxon>
        <taxon>Bacillati</taxon>
        <taxon>Bacillota</taxon>
        <taxon>Clostridia</taxon>
        <taxon>Lachnospirales</taxon>
        <taxon>Lachnospiraceae</taxon>
        <taxon>Blautia</taxon>
    </lineage>
</organism>
<reference evidence="2 3" key="1">
    <citation type="submission" date="2024-03" db="EMBL/GenBank/DDBJ databases">
        <title>Human intestinal bacterial collection.</title>
        <authorList>
            <person name="Pauvert C."/>
            <person name="Hitch T.C.A."/>
            <person name="Clavel T."/>
        </authorList>
    </citation>
    <scope>NUCLEOTIDE SEQUENCE [LARGE SCALE GENOMIC DNA]</scope>
    <source>
        <strain evidence="2 3">CLA-AA-H95</strain>
    </source>
</reference>
<gene>
    <name evidence="2" type="ORF">WMO75_12415</name>
</gene>
<evidence type="ECO:0000256" key="1">
    <source>
        <dbReference type="SAM" id="SignalP"/>
    </source>
</evidence>
<comment type="caution">
    <text evidence="2">The sequence shown here is derived from an EMBL/GenBank/DDBJ whole genome shotgun (WGS) entry which is preliminary data.</text>
</comment>